<evidence type="ECO:0000313" key="1">
    <source>
        <dbReference type="EMBL" id="SJL11302.1"/>
    </source>
</evidence>
<proteinExistence type="predicted"/>
<organism evidence="1 2">
    <name type="scientific">Armillaria ostoyae</name>
    <name type="common">Armillaria root rot fungus</name>
    <dbReference type="NCBI Taxonomy" id="47428"/>
    <lineage>
        <taxon>Eukaryota</taxon>
        <taxon>Fungi</taxon>
        <taxon>Dikarya</taxon>
        <taxon>Basidiomycota</taxon>
        <taxon>Agaricomycotina</taxon>
        <taxon>Agaricomycetes</taxon>
        <taxon>Agaricomycetidae</taxon>
        <taxon>Agaricales</taxon>
        <taxon>Marasmiineae</taxon>
        <taxon>Physalacriaceae</taxon>
        <taxon>Armillaria</taxon>
    </lineage>
</organism>
<name>A0A284RRA7_ARMOS</name>
<dbReference type="STRING" id="47428.A0A284RRA7"/>
<evidence type="ECO:0000313" key="2">
    <source>
        <dbReference type="Proteomes" id="UP000219338"/>
    </source>
</evidence>
<gene>
    <name evidence="1" type="ORF">ARMOST_14705</name>
</gene>
<accession>A0A284RRA7</accession>
<dbReference type="Proteomes" id="UP000219338">
    <property type="component" value="Unassembled WGS sequence"/>
</dbReference>
<sequence>MPSFESFWIGAIQVVIDGEDCETRLAWRILYIELGSKPFASRHHDCVASHFFFIVQSDVAGSLRLQLDGVSRAVGGTLRGYVAAETHDHPATGRTIVPSLWLQLMAQDLRVVDLLMMLVEGGVDDAPLNQNQVGCHRWCYWAMKLMEE</sequence>
<keyword evidence="2" id="KW-1185">Reference proteome</keyword>
<dbReference type="AlphaFoldDB" id="A0A284RRA7"/>
<reference evidence="2" key="1">
    <citation type="journal article" date="2017" name="Nat. Ecol. Evol.">
        <title>Genome expansion and lineage-specific genetic innovations in the forest pathogenic fungi Armillaria.</title>
        <authorList>
            <person name="Sipos G."/>
            <person name="Prasanna A.N."/>
            <person name="Walter M.C."/>
            <person name="O'Connor E."/>
            <person name="Balint B."/>
            <person name="Krizsan K."/>
            <person name="Kiss B."/>
            <person name="Hess J."/>
            <person name="Varga T."/>
            <person name="Slot J."/>
            <person name="Riley R."/>
            <person name="Boka B."/>
            <person name="Rigling D."/>
            <person name="Barry K."/>
            <person name="Lee J."/>
            <person name="Mihaltcheva S."/>
            <person name="LaButti K."/>
            <person name="Lipzen A."/>
            <person name="Waldron R."/>
            <person name="Moloney N.M."/>
            <person name="Sperisen C."/>
            <person name="Kredics L."/>
            <person name="Vagvoelgyi C."/>
            <person name="Patrignani A."/>
            <person name="Fitzpatrick D."/>
            <person name="Nagy I."/>
            <person name="Doyle S."/>
            <person name="Anderson J.B."/>
            <person name="Grigoriev I.V."/>
            <person name="Gueldener U."/>
            <person name="Muensterkoetter M."/>
            <person name="Nagy L.G."/>
        </authorList>
    </citation>
    <scope>NUCLEOTIDE SEQUENCE [LARGE SCALE GENOMIC DNA]</scope>
    <source>
        <strain evidence="2">C18/9</strain>
    </source>
</reference>
<protein>
    <submittedName>
        <fullName evidence="1">Uncharacterized protein</fullName>
    </submittedName>
</protein>
<dbReference type="EMBL" id="FUEG01000014">
    <property type="protein sequence ID" value="SJL11302.1"/>
    <property type="molecule type" value="Genomic_DNA"/>
</dbReference>